<reference evidence="2" key="1">
    <citation type="journal article" date="2022" name="G3 (Bethesda)">
        <title>High quality genome of the basidiomycete yeast Dioszegia hungarica PDD-24b-2 isolated from cloud water.</title>
        <authorList>
            <person name="Jarrige D."/>
            <person name="Haridas S."/>
            <person name="Bleykasten-Grosshans C."/>
            <person name="Joly M."/>
            <person name="Nadalig T."/>
            <person name="Sancelme M."/>
            <person name="Vuilleumier S."/>
            <person name="Grigoriev I.V."/>
            <person name="Amato P."/>
            <person name="Bringel F."/>
        </authorList>
    </citation>
    <scope>NUCLEOTIDE SEQUENCE</scope>
    <source>
        <strain evidence="2">PDD-24b-2</strain>
    </source>
</reference>
<comment type="caution">
    <text evidence="2">The sequence shown here is derived from an EMBL/GenBank/DDBJ whole genome shotgun (WGS) entry which is preliminary data.</text>
</comment>
<keyword evidence="1" id="KW-1133">Transmembrane helix</keyword>
<feature type="transmembrane region" description="Helical" evidence="1">
    <location>
        <begin position="12"/>
        <end position="32"/>
    </location>
</feature>
<dbReference type="AlphaFoldDB" id="A0AA38LUZ7"/>
<accession>A0AA38LUZ7</accession>
<evidence type="ECO:0000256" key="1">
    <source>
        <dbReference type="SAM" id="Phobius"/>
    </source>
</evidence>
<organism evidence="2 3">
    <name type="scientific">Dioszegia hungarica</name>
    <dbReference type="NCBI Taxonomy" id="4972"/>
    <lineage>
        <taxon>Eukaryota</taxon>
        <taxon>Fungi</taxon>
        <taxon>Dikarya</taxon>
        <taxon>Basidiomycota</taxon>
        <taxon>Agaricomycotina</taxon>
        <taxon>Tremellomycetes</taxon>
        <taxon>Tremellales</taxon>
        <taxon>Bulleribasidiaceae</taxon>
        <taxon>Dioszegia</taxon>
    </lineage>
</organism>
<name>A0AA38LUZ7_9TREE</name>
<proteinExistence type="predicted"/>
<dbReference type="RefSeq" id="XP_052945865.1">
    <property type="nucleotide sequence ID" value="XM_053093083.1"/>
</dbReference>
<gene>
    <name evidence="2" type="ORF">MKK02DRAFT_44789</name>
</gene>
<dbReference type="EMBL" id="JAKWFO010000005">
    <property type="protein sequence ID" value="KAI9636088.1"/>
    <property type="molecule type" value="Genomic_DNA"/>
</dbReference>
<evidence type="ECO:0000313" key="2">
    <source>
        <dbReference type="EMBL" id="KAI9636088.1"/>
    </source>
</evidence>
<evidence type="ECO:0000313" key="3">
    <source>
        <dbReference type="Proteomes" id="UP001164286"/>
    </source>
</evidence>
<protein>
    <submittedName>
        <fullName evidence="2">Uncharacterized protein</fullName>
    </submittedName>
</protein>
<sequence>MPLTLPDILQRGAVLTSLAACGYGGLLIAQGFSVRAMRRREETHKLEQERFQFEAAGGQFPPPNANGSMPS</sequence>
<dbReference type="Proteomes" id="UP001164286">
    <property type="component" value="Unassembled WGS sequence"/>
</dbReference>
<keyword evidence="3" id="KW-1185">Reference proteome</keyword>
<keyword evidence="1" id="KW-0472">Membrane</keyword>
<keyword evidence="1" id="KW-0812">Transmembrane</keyword>
<dbReference type="GeneID" id="77732288"/>